<dbReference type="EMBL" id="MU827323">
    <property type="protein sequence ID" value="KAJ7356217.1"/>
    <property type="molecule type" value="Genomic_DNA"/>
</dbReference>
<evidence type="ECO:0000313" key="1">
    <source>
        <dbReference type="EMBL" id="KAJ7356217.1"/>
    </source>
</evidence>
<evidence type="ECO:0008006" key="3">
    <source>
        <dbReference type="Google" id="ProtNLM"/>
    </source>
</evidence>
<dbReference type="Proteomes" id="UP001163046">
    <property type="component" value="Unassembled WGS sequence"/>
</dbReference>
<dbReference type="AlphaFoldDB" id="A0A9W9YMF8"/>
<comment type="caution">
    <text evidence="1">The sequence shown here is derived from an EMBL/GenBank/DDBJ whole genome shotgun (WGS) entry which is preliminary data.</text>
</comment>
<accession>A0A9W9YMF8</accession>
<sequence length="240" mass="26923">MRSIPTVASRLKKTNLAHLGFLGPVIRAEVGDVIEVVFMNNASLNYSVQPHGVFFNKSNEGSGTKIAHPGLKRLTILCDQARLTLIGGLCPRKWVLPRLTRNASRGYTPPAWIPSRTLMQKGSLNDDNTQKNIDKEYVLLFTVTDENESWYQEKNKNRANKPNEVDEADEDYQESNKMHGINGYMYANLPGLDMCLGDKVSWHMIGLGNEVDIHTAYFYGNTFVYNGNIKDTVSLLPGDI</sequence>
<keyword evidence="2" id="KW-1185">Reference proteome</keyword>
<dbReference type="OrthoDB" id="2121828at2759"/>
<evidence type="ECO:0000313" key="2">
    <source>
        <dbReference type="Proteomes" id="UP001163046"/>
    </source>
</evidence>
<gene>
    <name evidence="1" type="ORF">OS493_025970</name>
</gene>
<protein>
    <recommendedName>
        <fullName evidence="3">Plastocyanin-like domain-containing protein</fullName>
    </recommendedName>
</protein>
<dbReference type="Gene3D" id="2.60.40.420">
    <property type="entry name" value="Cupredoxins - blue copper proteins"/>
    <property type="match status" value="2"/>
</dbReference>
<name>A0A9W9YMF8_9CNID</name>
<reference evidence="1" key="1">
    <citation type="submission" date="2023-01" db="EMBL/GenBank/DDBJ databases">
        <title>Genome assembly of the deep-sea coral Lophelia pertusa.</title>
        <authorList>
            <person name="Herrera S."/>
            <person name="Cordes E."/>
        </authorList>
    </citation>
    <scope>NUCLEOTIDE SEQUENCE</scope>
    <source>
        <strain evidence="1">USNM1676648</strain>
        <tissue evidence="1">Polyp</tissue>
    </source>
</reference>
<organism evidence="1 2">
    <name type="scientific">Desmophyllum pertusum</name>
    <dbReference type="NCBI Taxonomy" id="174260"/>
    <lineage>
        <taxon>Eukaryota</taxon>
        <taxon>Metazoa</taxon>
        <taxon>Cnidaria</taxon>
        <taxon>Anthozoa</taxon>
        <taxon>Hexacorallia</taxon>
        <taxon>Scleractinia</taxon>
        <taxon>Caryophylliina</taxon>
        <taxon>Caryophylliidae</taxon>
        <taxon>Desmophyllum</taxon>
    </lineage>
</organism>
<dbReference type="SUPFAM" id="SSF49503">
    <property type="entry name" value="Cupredoxins"/>
    <property type="match status" value="2"/>
</dbReference>
<proteinExistence type="predicted"/>
<dbReference type="InterPro" id="IPR008972">
    <property type="entry name" value="Cupredoxin"/>
</dbReference>